<gene>
    <name evidence="2" type="ORF">OO017_02055</name>
</gene>
<proteinExistence type="predicted"/>
<evidence type="ECO:0000313" key="3">
    <source>
        <dbReference type="Proteomes" id="UP001207228"/>
    </source>
</evidence>
<dbReference type="Proteomes" id="UP001207228">
    <property type="component" value="Unassembled WGS sequence"/>
</dbReference>
<protein>
    <submittedName>
        <fullName evidence="2">Uncharacterized protein</fullName>
    </submittedName>
</protein>
<evidence type="ECO:0000256" key="1">
    <source>
        <dbReference type="SAM" id="SignalP"/>
    </source>
</evidence>
<sequence length="265" mass="29377">MIKTSIKFFAPALVYCMLSGNADAQSVLSGKGTSMPTYIGGLATNVGSGFGQHRTVRPDALDAVAPTTIGNVYLTDDWTSGQLFITLNRLLETQSFKYDIENNQFLINSEKVANPTPDQMRVINSAVVDAFKVKDPLMGERLFVNAVNAGLTIEGKPAIGFVEVLVSDEDMSLFRKIDTEIIRASYNVALNAGSKVDRIVKKESFYIKKANQLTLVEVTKKKKETLAHFEDKQEAMRSFLKENKTNFTKAPDLVQLVNYYNSIVQ</sequence>
<keyword evidence="3" id="KW-1185">Reference proteome</keyword>
<organism evidence="2 3">
    <name type="scientific">Pontibacter anaerobius</name>
    <dbReference type="NCBI Taxonomy" id="2993940"/>
    <lineage>
        <taxon>Bacteria</taxon>
        <taxon>Pseudomonadati</taxon>
        <taxon>Bacteroidota</taxon>
        <taxon>Cytophagia</taxon>
        <taxon>Cytophagales</taxon>
        <taxon>Hymenobacteraceae</taxon>
        <taxon>Pontibacter</taxon>
    </lineage>
</organism>
<dbReference type="EMBL" id="JAPFQO010000001">
    <property type="protein sequence ID" value="MCX2738716.1"/>
    <property type="molecule type" value="Genomic_DNA"/>
</dbReference>
<reference evidence="2 3" key="1">
    <citation type="submission" date="2022-11" db="EMBL/GenBank/DDBJ databases">
        <title>The characterization of three novel Bacteroidetes species and genomic analysis of their roles in tidal elemental geochemical cycles.</title>
        <authorList>
            <person name="Ma K.-J."/>
        </authorList>
    </citation>
    <scope>NUCLEOTIDE SEQUENCE [LARGE SCALE GENOMIC DNA]</scope>
    <source>
        <strain evidence="2 3">M82</strain>
    </source>
</reference>
<name>A0ABT3RA39_9BACT</name>
<feature type="signal peptide" evidence="1">
    <location>
        <begin position="1"/>
        <end position="24"/>
    </location>
</feature>
<dbReference type="RefSeq" id="WP_266050768.1">
    <property type="nucleotide sequence ID" value="NZ_JAPFQO010000001.1"/>
</dbReference>
<accession>A0ABT3RA39</accession>
<feature type="chain" id="PRO_5045131893" evidence="1">
    <location>
        <begin position="25"/>
        <end position="265"/>
    </location>
</feature>
<evidence type="ECO:0000313" key="2">
    <source>
        <dbReference type="EMBL" id="MCX2738716.1"/>
    </source>
</evidence>
<comment type="caution">
    <text evidence="2">The sequence shown here is derived from an EMBL/GenBank/DDBJ whole genome shotgun (WGS) entry which is preliminary data.</text>
</comment>
<keyword evidence="1" id="KW-0732">Signal</keyword>